<accession>A0A8T6Z6Q7</accession>
<dbReference type="GO" id="GO:0016747">
    <property type="term" value="F:acyltransferase activity, transferring groups other than amino-acyl groups"/>
    <property type="evidence" value="ECO:0007669"/>
    <property type="project" value="InterPro"/>
</dbReference>
<comment type="caution">
    <text evidence="4">The sequence shown here is derived from an EMBL/GenBank/DDBJ whole genome shotgun (WGS) entry which is preliminary data.</text>
</comment>
<dbReference type="AlphaFoldDB" id="A0A8T6Z6Q7"/>
<evidence type="ECO:0000256" key="1">
    <source>
        <dbReference type="ARBA" id="ARBA00022679"/>
    </source>
</evidence>
<keyword evidence="1" id="KW-0808">Transferase</keyword>
<proteinExistence type="predicted"/>
<dbReference type="Pfam" id="PF00583">
    <property type="entry name" value="Acetyltransf_1"/>
    <property type="match status" value="1"/>
</dbReference>
<organism evidence="4 5">
    <name type="scientific">Paraburkholderia sacchari</name>
    <dbReference type="NCBI Taxonomy" id="159450"/>
    <lineage>
        <taxon>Bacteria</taxon>
        <taxon>Pseudomonadati</taxon>
        <taxon>Pseudomonadota</taxon>
        <taxon>Betaproteobacteria</taxon>
        <taxon>Burkholderiales</taxon>
        <taxon>Burkholderiaceae</taxon>
        <taxon>Paraburkholderia</taxon>
    </lineage>
</organism>
<dbReference type="InterPro" id="IPR016181">
    <property type="entry name" value="Acyl_CoA_acyltransferase"/>
</dbReference>
<dbReference type="RefSeq" id="WP_052147753.1">
    <property type="nucleotide sequence ID" value="NZ_CADFGF010000002.1"/>
</dbReference>
<name>A0A8T6Z6Q7_9BURK</name>
<dbReference type="PROSITE" id="PS51186">
    <property type="entry name" value="GNAT"/>
    <property type="match status" value="1"/>
</dbReference>
<reference evidence="4" key="1">
    <citation type="journal article" date="2015" name="Genome Announc.">
        <title>Draft Genome Sequence of the Polyhydroxyalkanoate-Producing Bacterium Burkholderia sacchari LMG 19450 Isolated from Brazilian Sugarcane Plantation Soil.</title>
        <authorList>
            <person name="Alexandrino P.M."/>
            <person name="Mendonca T.T."/>
            <person name="Guaman Bautista L.P."/>
            <person name="Cherix J."/>
            <person name="Lozano-Sakalauskas G.C."/>
            <person name="Fujita A."/>
            <person name="Ramos Filho E."/>
            <person name="Long P."/>
            <person name="Padilla G."/>
            <person name="Taciro M.K."/>
            <person name="Gomez J.G."/>
            <person name="Silva L.F."/>
        </authorList>
    </citation>
    <scope>NUCLEOTIDE SEQUENCE</scope>
    <source>
        <strain evidence="4">LMG 19450</strain>
    </source>
</reference>
<dbReference type="PANTHER" id="PTHR43877:SF2">
    <property type="entry name" value="AMINOALKYLPHOSPHONATE N-ACETYLTRANSFERASE-RELATED"/>
    <property type="match status" value="1"/>
</dbReference>
<gene>
    <name evidence="4" type="ORF">NH14_003740</name>
</gene>
<dbReference type="OrthoDB" id="5355033at2"/>
<keyword evidence="2" id="KW-0012">Acyltransferase</keyword>
<feature type="domain" description="N-acetyltransferase" evidence="3">
    <location>
        <begin position="1"/>
        <end position="109"/>
    </location>
</feature>
<evidence type="ECO:0000313" key="5">
    <source>
        <dbReference type="Proteomes" id="UP000030460"/>
    </source>
</evidence>
<dbReference type="Proteomes" id="UP000030460">
    <property type="component" value="Unassembled WGS sequence"/>
</dbReference>
<reference evidence="4" key="2">
    <citation type="submission" date="2020-04" db="EMBL/GenBank/DDBJ databases">
        <authorList>
            <person name="Alexandrino P."/>
            <person name="Mendonca T."/>
            <person name="Guaman L."/>
            <person name="Cherix J."/>
            <person name="Lozano-Sakalauskas G."/>
            <person name="Fujita A."/>
            <person name="Filho E.R."/>
            <person name="Long P."/>
            <person name="Padilla G."/>
            <person name="Taciro M.K."/>
            <person name="Gomez J.G."/>
            <person name="Silva L.F."/>
            <person name="Torres M."/>
        </authorList>
    </citation>
    <scope>NUCLEOTIDE SEQUENCE</scope>
    <source>
        <strain evidence="4">LMG 19450</strain>
    </source>
</reference>
<evidence type="ECO:0000256" key="2">
    <source>
        <dbReference type="ARBA" id="ARBA00023315"/>
    </source>
</evidence>
<sequence>MQRSRSAFAVARTIDGQAIGCGALRHYSFEIAEFKRIYRRPQWPGAGAVILHFLEDVAALMGYRRVILETRAANRRAVAFYQRHGFQTIEPFGEYIGADDAHCFGKALASARRS</sequence>
<evidence type="ECO:0000313" key="4">
    <source>
        <dbReference type="EMBL" id="NLP60273.1"/>
    </source>
</evidence>
<dbReference type="PANTHER" id="PTHR43877">
    <property type="entry name" value="AMINOALKYLPHOSPHONATE N-ACETYLTRANSFERASE-RELATED-RELATED"/>
    <property type="match status" value="1"/>
</dbReference>
<evidence type="ECO:0000259" key="3">
    <source>
        <dbReference type="PROSITE" id="PS51186"/>
    </source>
</evidence>
<dbReference type="SUPFAM" id="SSF55729">
    <property type="entry name" value="Acyl-CoA N-acyltransferases (Nat)"/>
    <property type="match status" value="1"/>
</dbReference>
<keyword evidence="5" id="KW-1185">Reference proteome</keyword>
<dbReference type="InterPro" id="IPR000182">
    <property type="entry name" value="GNAT_dom"/>
</dbReference>
<protein>
    <submittedName>
        <fullName evidence="4">GNAT family N-acetyltransferase</fullName>
    </submittedName>
</protein>
<dbReference type="InterPro" id="IPR050832">
    <property type="entry name" value="Bact_Acetyltransf"/>
</dbReference>
<dbReference type="EMBL" id="JTDB02000001">
    <property type="protein sequence ID" value="NLP60273.1"/>
    <property type="molecule type" value="Genomic_DNA"/>
</dbReference>
<dbReference type="Gene3D" id="3.40.630.30">
    <property type="match status" value="1"/>
</dbReference>